<name>A0A087TWB4_STEMI</name>
<proteinExistence type="predicted"/>
<accession>A0A087TWB4</accession>
<feature type="non-terminal residue" evidence="1">
    <location>
        <position position="170"/>
    </location>
</feature>
<evidence type="ECO:0000313" key="2">
    <source>
        <dbReference type="Proteomes" id="UP000054359"/>
    </source>
</evidence>
<dbReference type="OrthoDB" id="10355819at2759"/>
<keyword evidence="2" id="KW-1185">Reference proteome</keyword>
<dbReference type="InterPro" id="IPR036834">
    <property type="entry name" value="Bcl-2-like_sf"/>
</dbReference>
<dbReference type="Gene3D" id="1.10.437.10">
    <property type="entry name" value="Blc2-like"/>
    <property type="match status" value="1"/>
</dbReference>
<dbReference type="AlphaFoldDB" id="A0A087TWB4"/>
<dbReference type="GO" id="GO:0042981">
    <property type="term" value="P:regulation of apoptotic process"/>
    <property type="evidence" value="ECO:0007669"/>
    <property type="project" value="InterPro"/>
</dbReference>
<evidence type="ECO:0000313" key="1">
    <source>
        <dbReference type="EMBL" id="KFM69403.1"/>
    </source>
</evidence>
<dbReference type="EMBL" id="KK117055">
    <property type="protein sequence ID" value="KFM69403.1"/>
    <property type="molecule type" value="Genomic_DNA"/>
</dbReference>
<sequence>MALRFVTVTDNTIAYESEELFRNVAGIEDDEIQRQHTPTGSSRREDLKRKGARIRELCDQFERSSQGQEVKKLVDEIKLEEVTEEDVQDVIDEIFGGQSGGSPFGGGGGGGSTWWIRIAGFFSFCKNLFIRGCQIIVDVCKTVCRTIYKIITSIVSKVFGWIKSFFSWLI</sequence>
<reference evidence="1 2" key="1">
    <citation type="submission" date="2013-11" db="EMBL/GenBank/DDBJ databases">
        <title>Genome sequencing of Stegodyphus mimosarum.</title>
        <authorList>
            <person name="Bechsgaard J."/>
        </authorList>
    </citation>
    <scope>NUCLEOTIDE SEQUENCE [LARGE SCALE GENOMIC DNA]</scope>
</reference>
<protein>
    <submittedName>
        <fullName evidence="1">Uncharacterized protein</fullName>
    </submittedName>
</protein>
<dbReference type="Proteomes" id="UP000054359">
    <property type="component" value="Unassembled WGS sequence"/>
</dbReference>
<organism evidence="1 2">
    <name type="scientific">Stegodyphus mimosarum</name>
    <name type="common">African social velvet spider</name>
    <dbReference type="NCBI Taxonomy" id="407821"/>
    <lineage>
        <taxon>Eukaryota</taxon>
        <taxon>Metazoa</taxon>
        <taxon>Ecdysozoa</taxon>
        <taxon>Arthropoda</taxon>
        <taxon>Chelicerata</taxon>
        <taxon>Arachnida</taxon>
        <taxon>Araneae</taxon>
        <taxon>Araneomorphae</taxon>
        <taxon>Entelegynae</taxon>
        <taxon>Eresoidea</taxon>
        <taxon>Eresidae</taxon>
        <taxon>Stegodyphus</taxon>
    </lineage>
</organism>
<gene>
    <name evidence="1" type="ORF">X975_26997</name>
</gene>